<dbReference type="RefSeq" id="WP_310114501.1">
    <property type="nucleotide sequence ID" value="NZ_JAVDTN010000023.1"/>
</dbReference>
<dbReference type="Gene3D" id="3.40.50.10140">
    <property type="entry name" value="Toll/interleukin-1 receptor homology (TIR) domain"/>
    <property type="match status" value="1"/>
</dbReference>
<dbReference type="InterPro" id="IPR035897">
    <property type="entry name" value="Toll_tir_struct_dom_sf"/>
</dbReference>
<dbReference type="AlphaFoldDB" id="A0AAW8NHR4"/>
<dbReference type="SUPFAM" id="SSF52200">
    <property type="entry name" value="Toll/Interleukin receptor TIR domain"/>
    <property type="match status" value="1"/>
</dbReference>
<dbReference type="GO" id="GO:0007165">
    <property type="term" value="P:signal transduction"/>
    <property type="evidence" value="ECO:0007669"/>
    <property type="project" value="InterPro"/>
</dbReference>
<feature type="domain" description="TIR" evidence="1">
    <location>
        <begin position="12"/>
        <end position="137"/>
    </location>
</feature>
<proteinExistence type="predicted"/>
<organism evidence="2 3">
    <name type="scientific">Pseudarthrobacter oxydans</name>
    <name type="common">Arthrobacter oxydans</name>
    <dbReference type="NCBI Taxonomy" id="1671"/>
    <lineage>
        <taxon>Bacteria</taxon>
        <taxon>Bacillati</taxon>
        <taxon>Actinomycetota</taxon>
        <taxon>Actinomycetes</taxon>
        <taxon>Micrococcales</taxon>
        <taxon>Micrococcaceae</taxon>
        <taxon>Pseudarthrobacter</taxon>
    </lineage>
</organism>
<dbReference type="Proteomes" id="UP001262032">
    <property type="component" value="Unassembled WGS sequence"/>
</dbReference>
<dbReference type="EMBL" id="JAVDWN010000023">
    <property type="protein sequence ID" value="MDR7165989.1"/>
    <property type="molecule type" value="Genomic_DNA"/>
</dbReference>
<accession>A0AAW8NHR4</accession>
<dbReference type="InterPro" id="IPR000157">
    <property type="entry name" value="TIR_dom"/>
</dbReference>
<comment type="caution">
    <text evidence="2">The sequence shown here is derived from an EMBL/GenBank/DDBJ whole genome shotgun (WGS) entry which is preliminary data.</text>
</comment>
<sequence length="157" mass="17602">MAGSLPTASGRIFISYRREETAYPAGWLYDRLADRYGGGQVFKDVDSIQLGDDFVEAITRAVGSCDVVLVLIGDKWITIADEHGKRRLDDADDFVRLEIQAALTRNVRVIPILVDGARMPRADELPESLAKLVRRQALEFSPARFEFDTSRLFKVLA</sequence>
<reference evidence="2" key="1">
    <citation type="submission" date="2023-07" db="EMBL/GenBank/DDBJ databases">
        <title>Sorghum-associated microbial communities from plants grown in Nebraska, USA.</title>
        <authorList>
            <person name="Schachtman D."/>
        </authorList>
    </citation>
    <scope>NUCLEOTIDE SEQUENCE</scope>
    <source>
        <strain evidence="2">BE261</strain>
    </source>
</reference>
<evidence type="ECO:0000259" key="1">
    <source>
        <dbReference type="Pfam" id="PF13676"/>
    </source>
</evidence>
<gene>
    <name evidence="2" type="ORF">J2X12_004043</name>
</gene>
<evidence type="ECO:0000313" key="3">
    <source>
        <dbReference type="Proteomes" id="UP001262032"/>
    </source>
</evidence>
<name>A0AAW8NHR4_PSEOX</name>
<evidence type="ECO:0000313" key="2">
    <source>
        <dbReference type="EMBL" id="MDR7165989.1"/>
    </source>
</evidence>
<dbReference type="GeneID" id="97424463"/>
<protein>
    <recommendedName>
        <fullName evidence="1">TIR domain-containing protein</fullName>
    </recommendedName>
</protein>
<dbReference type="Pfam" id="PF13676">
    <property type="entry name" value="TIR_2"/>
    <property type="match status" value="1"/>
</dbReference>